<comment type="caution">
    <text evidence="1">The sequence shown here is derived from an EMBL/GenBank/DDBJ whole genome shotgun (WGS) entry which is preliminary data.</text>
</comment>
<sequence length="193" mass="21825">MATHAPDALKILGKQATYDEMRILGAFQYVYSDVFLHCDKNLMPKNPAAWTAWNFLGAMDNKVCVTYWLNVLQNLCETGLPYLVTLNPSHTPEHTLLKWSTGHPFPSVAASKASFELDHIQGKRGIWFCGAYQGEFVSLLLDWDDVHSVDFCLWRGVFCDNVTLSVVSLNLSNLNLGRELSPAIRDLKNIRFM</sequence>
<organism evidence="1 2">
    <name type="scientific">Camellia sinensis</name>
    <name type="common">Tea plant</name>
    <name type="synonym">Thea sinensis</name>
    <dbReference type="NCBI Taxonomy" id="4442"/>
    <lineage>
        <taxon>Eukaryota</taxon>
        <taxon>Viridiplantae</taxon>
        <taxon>Streptophyta</taxon>
        <taxon>Embryophyta</taxon>
        <taxon>Tracheophyta</taxon>
        <taxon>Spermatophyta</taxon>
        <taxon>Magnoliopsida</taxon>
        <taxon>eudicotyledons</taxon>
        <taxon>Gunneridae</taxon>
        <taxon>Pentapetalae</taxon>
        <taxon>asterids</taxon>
        <taxon>Ericales</taxon>
        <taxon>Theaceae</taxon>
        <taxon>Camellia</taxon>
    </lineage>
</organism>
<accession>A0A7J7H4I3</accession>
<protein>
    <recommendedName>
        <fullName evidence="3">Leucine-rich repeat-containing N-terminal plant-type domain-containing protein</fullName>
    </recommendedName>
</protein>
<evidence type="ECO:0000313" key="1">
    <source>
        <dbReference type="EMBL" id="KAF5946656.1"/>
    </source>
</evidence>
<dbReference type="Proteomes" id="UP000593564">
    <property type="component" value="Unassembled WGS sequence"/>
</dbReference>
<evidence type="ECO:0000313" key="2">
    <source>
        <dbReference type="Proteomes" id="UP000593564"/>
    </source>
</evidence>
<name>A0A7J7H4I3_CAMSI</name>
<dbReference type="InterPro" id="IPR032675">
    <property type="entry name" value="LRR_dom_sf"/>
</dbReference>
<proteinExistence type="predicted"/>
<reference evidence="2" key="1">
    <citation type="journal article" date="2020" name="Nat. Commun.">
        <title>Genome assembly of wild tea tree DASZ reveals pedigree and selection history of tea varieties.</title>
        <authorList>
            <person name="Zhang W."/>
            <person name="Zhang Y."/>
            <person name="Qiu H."/>
            <person name="Guo Y."/>
            <person name="Wan H."/>
            <person name="Zhang X."/>
            <person name="Scossa F."/>
            <person name="Alseekh S."/>
            <person name="Zhang Q."/>
            <person name="Wang P."/>
            <person name="Xu L."/>
            <person name="Schmidt M.H."/>
            <person name="Jia X."/>
            <person name="Li D."/>
            <person name="Zhu A."/>
            <person name="Guo F."/>
            <person name="Chen W."/>
            <person name="Ni D."/>
            <person name="Usadel B."/>
            <person name="Fernie A.R."/>
            <person name="Wen W."/>
        </authorList>
    </citation>
    <scope>NUCLEOTIDE SEQUENCE [LARGE SCALE GENOMIC DNA]</scope>
    <source>
        <strain evidence="2">cv. G240</strain>
    </source>
</reference>
<keyword evidence="2" id="KW-1185">Reference proteome</keyword>
<dbReference type="Gene3D" id="3.80.10.10">
    <property type="entry name" value="Ribonuclease Inhibitor"/>
    <property type="match status" value="1"/>
</dbReference>
<dbReference type="AlphaFoldDB" id="A0A7J7H4I3"/>
<gene>
    <name evidence="1" type="ORF">HYC85_016884</name>
</gene>
<reference evidence="1 2" key="2">
    <citation type="submission" date="2020-07" db="EMBL/GenBank/DDBJ databases">
        <title>Genome assembly of wild tea tree DASZ reveals pedigree and selection history of tea varieties.</title>
        <authorList>
            <person name="Zhang W."/>
        </authorList>
    </citation>
    <scope>NUCLEOTIDE SEQUENCE [LARGE SCALE GENOMIC DNA]</scope>
    <source>
        <strain evidence="2">cv. G240</strain>
        <tissue evidence="1">Leaf</tissue>
    </source>
</reference>
<evidence type="ECO:0008006" key="3">
    <source>
        <dbReference type="Google" id="ProtNLM"/>
    </source>
</evidence>
<dbReference type="EMBL" id="JACBKZ010000007">
    <property type="protein sequence ID" value="KAF5946656.1"/>
    <property type="molecule type" value="Genomic_DNA"/>
</dbReference>